<proteinExistence type="predicted"/>
<dbReference type="EMBL" id="MN739007">
    <property type="protein sequence ID" value="QHT34744.1"/>
    <property type="molecule type" value="Genomic_DNA"/>
</dbReference>
<feature type="region of interest" description="Disordered" evidence="1">
    <location>
        <begin position="1"/>
        <end position="38"/>
    </location>
</feature>
<reference evidence="2" key="1">
    <citation type="journal article" date="2020" name="Nature">
        <title>Giant virus diversity and host interactions through global metagenomics.</title>
        <authorList>
            <person name="Schulz F."/>
            <person name="Roux S."/>
            <person name="Paez-Espino D."/>
            <person name="Jungbluth S."/>
            <person name="Walsh D.A."/>
            <person name="Denef V.J."/>
            <person name="McMahon K.D."/>
            <person name="Konstantinidis K.T."/>
            <person name="Eloe-Fadrosh E.A."/>
            <person name="Kyrpides N.C."/>
            <person name="Woyke T."/>
        </authorList>
    </citation>
    <scope>NUCLEOTIDE SEQUENCE</scope>
    <source>
        <strain evidence="2">GVMAG-M-3300009163-63</strain>
    </source>
</reference>
<accession>A0A6C0EZZ4</accession>
<dbReference type="AlphaFoldDB" id="A0A6C0EZZ4"/>
<sequence>MAHTKRYKKSKSTRKRTLRTNASSNKKHKDLYARNKKRNSIIRNIRMGRSTFNRLGGGYIRKDGYNVQEGGGSQFIGSPWTVSNNPNTGNYFAQSPLGVGTGNVPRFDDGQSINNGARWPTQNGPQLAKLGEMKGGRRNKKQTIRHLINGGGIIDDIRGVYSNIVSSATDFNSRLDGVKPPLSSSPWDQPISTYNNI</sequence>
<organism evidence="2">
    <name type="scientific">viral metagenome</name>
    <dbReference type="NCBI Taxonomy" id="1070528"/>
    <lineage>
        <taxon>unclassified sequences</taxon>
        <taxon>metagenomes</taxon>
        <taxon>organismal metagenomes</taxon>
    </lineage>
</organism>
<name>A0A6C0EZZ4_9ZZZZ</name>
<feature type="compositionally biased region" description="Basic residues" evidence="1">
    <location>
        <begin position="25"/>
        <end position="38"/>
    </location>
</feature>
<protein>
    <submittedName>
        <fullName evidence="2">Uncharacterized protein</fullName>
    </submittedName>
</protein>
<evidence type="ECO:0000313" key="2">
    <source>
        <dbReference type="EMBL" id="QHT34744.1"/>
    </source>
</evidence>
<evidence type="ECO:0000256" key="1">
    <source>
        <dbReference type="SAM" id="MobiDB-lite"/>
    </source>
</evidence>
<feature type="compositionally biased region" description="Basic residues" evidence="1">
    <location>
        <begin position="1"/>
        <end position="18"/>
    </location>
</feature>